<keyword evidence="4" id="KW-0479">Metal-binding</keyword>
<dbReference type="Pfam" id="PF01853">
    <property type="entry name" value="MOZ_SAS"/>
    <property type="match status" value="1"/>
</dbReference>
<dbReference type="Gene3D" id="1.10.10.10">
    <property type="entry name" value="Winged helix-like DNA-binding domain superfamily/Winged helix DNA-binding domain"/>
    <property type="match status" value="1"/>
</dbReference>
<sequence length="135" mass="15581">PPLYRFIGYFSKKLNHDTQQSINNFSCLSILPPFAQYHEYNQLLIAFIYYLIRSNTSTNLACCSPARPLDNTTLFIFHIYCLDVIFDYINNANQTSITLDTLARQTSIHPRDILSSLYSKNLILPCSIDKTSIYL</sequence>
<dbReference type="PANTHER" id="PTHR10615:SF161">
    <property type="entry name" value="HISTONE ACETYLTRANSFERASE KAT7"/>
    <property type="match status" value="1"/>
</dbReference>
<dbReference type="GO" id="GO:0000785">
    <property type="term" value="C:chromatin"/>
    <property type="evidence" value="ECO:0007669"/>
    <property type="project" value="TreeGrafter"/>
</dbReference>
<dbReference type="InterPro" id="IPR002717">
    <property type="entry name" value="HAT_MYST-type"/>
</dbReference>
<dbReference type="InterPro" id="IPR016181">
    <property type="entry name" value="Acyl_CoA_acyltransferase"/>
</dbReference>
<comment type="subcellular location">
    <subcellularLocation>
        <location evidence="7">Nucleus</location>
    </subcellularLocation>
</comment>
<dbReference type="GO" id="GO:0003712">
    <property type="term" value="F:transcription coregulator activity"/>
    <property type="evidence" value="ECO:0007669"/>
    <property type="project" value="TreeGrafter"/>
</dbReference>
<dbReference type="PANTHER" id="PTHR10615">
    <property type="entry name" value="HISTONE ACETYLTRANSFERASE"/>
    <property type="match status" value="1"/>
</dbReference>
<evidence type="ECO:0000256" key="7">
    <source>
        <dbReference type="RuleBase" id="RU361211"/>
    </source>
</evidence>
<dbReference type="InterPro" id="IPR036388">
    <property type="entry name" value="WH-like_DNA-bd_sf"/>
</dbReference>
<dbReference type="GO" id="GO:0008270">
    <property type="term" value="F:zinc ion binding"/>
    <property type="evidence" value="ECO:0007669"/>
    <property type="project" value="UniProtKB-KW"/>
</dbReference>
<protein>
    <recommendedName>
        <fullName evidence="2 7">Histone acetyltransferase</fullName>
        <ecNumber evidence="2 7">2.3.1.48</ecNumber>
    </recommendedName>
</protein>
<accession>A0A820JKP9</accession>
<dbReference type="GO" id="GO:0006357">
    <property type="term" value="P:regulation of transcription by RNA polymerase II"/>
    <property type="evidence" value="ECO:0007669"/>
    <property type="project" value="TreeGrafter"/>
</dbReference>
<dbReference type="InterPro" id="IPR050603">
    <property type="entry name" value="MYST_HAT"/>
</dbReference>
<comment type="similarity">
    <text evidence="1 7">Belongs to the MYST (SAS/MOZ) family.</text>
</comment>
<organism evidence="9 10">
    <name type="scientific">Adineta steineri</name>
    <dbReference type="NCBI Taxonomy" id="433720"/>
    <lineage>
        <taxon>Eukaryota</taxon>
        <taxon>Metazoa</taxon>
        <taxon>Spiralia</taxon>
        <taxon>Gnathifera</taxon>
        <taxon>Rotifera</taxon>
        <taxon>Eurotatoria</taxon>
        <taxon>Bdelloidea</taxon>
        <taxon>Adinetida</taxon>
        <taxon>Adinetidae</taxon>
        <taxon>Adineta</taxon>
    </lineage>
</organism>
<proteinExistence type="inferred from homology"/>
<evidence type="ECO:0000256" key="3">
    <source>
        <dbReference type="ARBA" id="ARBA00022679"/>
    </source>
</evidence>
<feature type="domain" description="MYST-type HAT" evidence="8">
    <location>
        <begin position="1"/>
        <end position="135"/>
    </location>
</feature>
<dbReference type="Gene3D" id="3.40.630.30">
    <property type="match status" value="1"/>
</dbReference>
<comment type="caution">
    <text evidence="9">The sequence shown here is derived from an EMBL/GenBank/DDBJ whole genome shotgun (WGS) entry which is preliminary data.</text>
</comment>
<dbReference type="EC" id="2.3.1.48" evidence="2 7"/>
<dbReference type="GO" id="GO:0003682">
    <property type="term" value="F:chromatin binding"/>
    <property type="evidence" value="ECO:0007669"/>
    <property type="project" value="TreeGrafter"/>
</dbReference>
<evidence type="ECO:0000256" key="1">
    <source>
        <dbReference type="ARBA" id="ARBA00010107"/>
    </source>
</evidence>
<dbReference type="GO" id="GO:0005634">
    <property type="term" value="C:nucleus"/>
    <property type="evidence" value="ECO:0007669"/>
    <property type="project" value="UniProtKB-SubCell"/>
</dbReference>
<dbReference type="GO" id="GO:0004402">
    <property type="term" value="F:histone acetyltransferase activity"/>
    <property type="evidence" value="ECO:0007669"/>
    <property type="project" value="InterPro"/>
</dbReference>
<keyword evidence="4" id="KW-0863">Zinc-finger</keyword>
<feature type="non-terminal residue" evidence="9">
    <location>
        <position position="135"/>
    </location>
</feature>
<keyword evidence="5" id="KW-0862">Zinc</keyword>
<dbReference type="AlphaFoldDB" id="A0A820JKP9"/>
<evidence type="ECO:0000256" key="4">
    <source>
        <dbReference type="ARBA" id="ARBA00022771"/>
    </source>
</evidence>
<evidence type="ECO:0000313" key="10">
    <source>
        <dbReference type="Proteomes" id="UP000663868"/>
    </source>
</evidence>
<comment type="catalytic activity">
    <reaction evidence="7">
        <text>L-lysyl-[protein] + acetyl-CoA = N(6)-acetyl-L-lysyl-[protein] + CoA + H(+)</text>
        <dbReference type="Rhea" id="RHEA:45948"/>
        <dbReference type="Rhea" id="RHEA-COMP:9752"/>
        <dbReference type="Rhea" id="RHEA-COMP:10731"/>
        <dbReference type="ChEBI" id="CHEBI:15378"/>
        <dbReference type="ChEBI" id="CHEBI:29969"/>
        <dbReference type="ChEBI" id="CHEBI:57287"/>
        <dbReference type="ChEBI" id="CHEBI:57288"/>
        <dbReference type="ChEBI" id="CHEBI:61930"/>
        <dbReference type="EC" id="2.3.1.48"/>
    </reaction>
</comment>
<keyword evidence="6" id="KW-0007">Acetylation</keyword>
<keyword evidence="3" id="KW-0808">Transferase</keyword>
<dbReference type="Proteomes" id="UP000663868">
    <property type="component" value="Unassembled WGS sequence"/>
</dbReference>
<evidence type="ECO:0000259" key="8">
    <source>
        <dbReference type="PROSITE" id="PS51726"/>
    </source>
</evidence>
<dbReference type="EMBL" id="CAJOBB010016248">
    <property type="protein sequence ID" value="CAF4326073.1"/>
    <property type="molecule type" value="Genomic_DNA"/>
</dbReference>
<feature type="non-terminal residue" evidence="9">
    <location>
        <position position="1"/>
    </location>
</feature>
<evidence type="ECO:0000256" key="5">
    <source>
        <dbReference type="ARBA" id="ARBA00022833"/>
    </source>
</evidence>
<evidence type="ECO:0000256" key="2">
    <source>
        <dbReference type="ARBA" id="ARBA00013184"/>
    </source>
</evidence>
<evidence type="ECO:0000256" key="6">
    <source>
        <dbReference type="ARBA" id="ARBA00022990"/>
    </source>
</evidence>
<reference evidence="9" key="1">
    <citation type="submission" date="2021-02" db="EMBL/GenBank/DDBJ databases">
        <authorList>
            <person name="Nowell W R."/>
        </authorList>
    </citation>
    <scope>NUCLEOTIDE SEQUENCE</scope>
</reference>
<evidence type="ECO:0000313" key="9">
    <source>
        <dbReference type="EMBL" id="CAF4326073.1"/>
    </source>
</evidence>
<dbReference type="PROSITE" id="PS51726">
    <property type="entry name" value="MYST_HAT"/>
    <property type="match status" value="1"/>
</dbReference>
<keyword evidence="7" id="KW-0539">Nucleus</keyword>
<name>A0A820JKP9_9BILA</name>
<dbReference type="SUPFAM" id="SSF55729">
    <property type="entry name" value="Acyl-CoA N-acyltransferases (Nat)"/>
    <property type="match status" value="1"/>
</dbReference>
<gene>
    <name evidence="9" type="ORF">KXQ929_LOCUS46901</name>
</gene>